<gene>
    <name evidence="1" type="ORF">E2C01_075081</name>
</gene>
<organism evidence="1 2">
    <name type="scientific">Portunus trituberculatus</name>
    <name type="common">Swimming crab</name>
    <name type="synonym">Neptunus trituberculatus</name>
    <dbReference type="NCBI Taxonomy" id="210409"/>
    <lineage>
        <taxon>Eukaryota</taxon>
        <taxon>Metazoa</taxon>
        <taxon>Ecdysozoa</taxon>
        <taxon>Arthropoda</taxon>
        <taxon>Crustacea</taxon>
        <taxon>Multicrustacea</taxon>
        <taxon>Malacostraca</taxon>
        <taxon>Eumalacostraca</taxon>
        <taxon>Eucarida</taxon>
        <taxon>Decapoda</taxon>
        <taxon>Pleocyemata</taxon>
        <taxon>Brachyura</taxon>
        <taxon>Eubrachyura</taxon>
        <taxon>Portunoidea</taxon>
        <taxon>Portunidae</taxon>
        <taxon>Portuninae</taxon>
        <taxon>Portunus</taxon>
    </lineage>
</organism>
<protein>
    <submittedName>
        <fullName evidence="1">Uncharacterized protein</fullName>
    </submittedName>
</protein>
<name>A0A5B7I557_PORTR</name>
<reference evidence="1 2" key="1">
    <citation type="submission" date="2019-05" db="EMBL/GenBank/DDBJ databases">
        <title>Another draft genome of Portunus trituberculatus and its Hox gene families provides insights of decapod evolution.</title>
        <authorList>
            <person name="Jeong J.-H."/>
            <person name="Song I."/>
            <person name="Kim S."/>
            <person name="Choi T."/>
            <person name="Kim D."/>
            <person name="Ryu S."/>
            <person name="Kim W."/>
        </authorList>
    </citation>
    <scope>NUCLEOTIDE SEQUENCE [LARGE SCALE GENOMIC DNA]</scope>
    <source>
        <tissue evidence="1">Muscle</tissue>
    </source>
</reference>
<evidence type="ECO:0000313" key="2">
    <source>
        <dbReference type="Proteomes" id="UP000324222"/>
    </source>
</evidence>
<comment type="caution">
    <text evidence="1">The sequence shown here is derived from an EMBL/GenBank/DDBJ whole genome shotgun (WGS) entry which is preliminary data.</text>
</comment>
<keyword evidence="2" id="KW-1185">Reference proteome</keyword>
<dbReference type="EMBL" id="VSRR010054199">
    <property type="protein sequence ID" value="MPC80501.1"/>
    <property type="molecule type" value="Genomic_DNA"/>
</dbReference>
<proteinExistence type="predicted"/>
<dbReference type="Proteomes" id="UP000324222">
    <property type="component" value="Unassembled WGS sequence"/>
</dbReference>
<dbReference type="AlphaFoldDB" id="A0A5B7I557"/>
<sequence length="159" mass="18192">MASITRLAAVRQLSLIYPINQAILLLKCAPHFPGDKVVTLQRLYLRPSPATSSHSLPSLLSLQQQPSFLSLQQVEKDCSLSSYKLQNKWTSPLTVPVLHNNVEGHDVPEDLHGPRVLTGELWWRLDWCTLIIGRLWCCQVRVDVKFKVWHCEGEQRMQV</sequence>
<evidence type="ECO:0000313" key="1">
    <source>
        <dbReference type="EMBL" id="MPC80501.1"/>
    </source>
</evidence>
<accession>A0A5B7I557</accession>